<name>A0ABT2WJJ7_9BACI</name>
<dbReference type="RefSeq" id="WP_173659029.1">
    <property type="nucleotide sequence ID" value="NZ_JAOUSE010000086.1"/>
</dbReference>
<evidence type="ECO:0000313" key="3">
    <source>
        <dbReference type="EMBL" id="MCU9595853.1"/>
    </source>
</evidence>
<dbReference type="Proteomes" id="UP001208656">
    <property type="component" value="Unassembled WGS sequence"/>
</dbReference>
<evidence type="ECO:0008006" key="5">
    <source>
        <dbReference type="Google" id="ProtNLM"/>
    </source>
</evidence>
<comment type="caution">
    <text evidence="3">The sequence shown here is derived from an EMBL/GenBank/DDBJ whole genome shotgun (WGS) entry which is preliminary data.</text>
</comment>
<feature type="chain" id="PRO_5046270879" description="Lipoprotein" evidence="2">
    <location>
        <begin position="20"/>
        <end position="197"/>
    </location>
</feature>
<dbReference type="PROSITE" id="PS51257">
    <property type="entry name" value="PROKAR_LIPOPROTEIN"/>
    <property type="match status" value="1"/>
</dbReference>
<sequence>MKKHIFTILMSFLLIGLTAACSSSFDHITIPDDRSKKEQTDMTEKKRKEQSKKNDQTDRKTMADDLRQYLLVDLQNASFLEYEAITAYESVTGMNYTDDITTLETLKNEVIPTYTDLLDELYNVKVSNPILNELHSLYISGAEKQLDAFYLFVEGIEKQNPAIISEGNKILAEGKELIDRFVKEMEKLTLEYGISYY</sequence>
<reference evidence="3 4" key="1">
    <citation type="submission" date="2022-10" db="EMBL/GenBank/DDBJ databases">
        <title>Description of Fervidibacillus gen. nov. in the family Fervidibacillaceae fam. nov. with two species, Fervidibacillus albus sp. nov., and Fervidibacillus halotolerans sp. nov., isolated from tidal flat sediments.</title>
        <authorList>
            <person name="Kwon K.K."/>
            <person name="Yang S.-H."/>
        </authorList>
    </citation>
    <scope>NUCLEOTIDE SEQUENCE [LARGE SCALE GENOMIC DNA]</scope>
    <source>
        <strain evidence="3 4">DSM 23332</strain>
    </source>
</reference>
<protein>
    <recommendedName>
        <fullName evidence="5">Lipoprotein</fullName>
    </recommendedName>
</protein>
<evidence type="ECO:0000313" key="4">
    <source>
        <dbReference type="Proteomes" id="UP001208656"/>
    </source>
</evidence>
<organism evidence="3 4">
    <name type="scientific">Pallidibacillus thermolactis</name>
    <dbReference type="NCBI Taxonomy" id="251051"/>
    <lineage>
        <taxon>Bacteria</taxon>
        <taxon>Bacillati</taxon>
        <taxon>Bacillota</taxon>
        <taxon>Bacilli</taxon>
        <taxon>Bacillales</taxon>
        <taxon>Bacillaceae</taxon>
        <taxon>Pallidibacillus</taxon>
    </lineage>
</organism>
<gene>
    <name evidence="3" type="ORF">OEV82_15720</name>
</gene>
<evidence type="ECO:0000256" key="2">
    <source>
        <dbReference type="SAM" id="SignalP"/>
    </source>
</evidence>
<feature type="signal peptide" evidence="2">
    <location>
        <begin position="1"/>
        <end position="19"/>
    </location>
</feature>
<evidence type="ECO:0000256" key="1">
    <source>
        <dbReference type="SAM" id="MobiDB-lite"/>
    </source>
</evidence>
<keyword evidence="2" id="KW-0732">Signal</keyword>
<accession>A0ABT2WJJ7</accession>
<feature type="region of interest" description="Disordered" evidence="1">
    <location>
        <begin position="32"/>
        <end position="59"/>
    </location>
</feature>
<keyword evidence="4" id="KW-1185">Reference proteome</keyword>
<proteinExistence type="predicted"/>
<dbReference type="EMBL" id="JAOUSE010000086">
    <property type="protein sequence ID" value="MCU9595853.1"/>
    <property type="molecule type" value="Genomic_DNA"/>
</dbReference>